<sequence>MPHTKGWEFRIFAYQRFIEDRRLLENMGLVEKSSVTAFLEDYYEKHPLDNSFEGILARKTGLTKENVIATIDTINYLTFIANYNPDGYYPLNYQAPEEEKLQIENNNYIDSESYISNKPFYLLDTKRRYDITA</sequence>
<dbReference type="EMBL" id="JAOQJU010000004">
    <property type="protein sequence ID" value="MCU6686069.1"/>
    <property type="molecule type" value="Genomic_DNA"/>
</dbReference>
<dbReference type="RefSeq" id="WP_158369047.1">
    <property type="nucleotide sequence ID" value="NZ_JAOQJU010000004.1"/>
</dbReference>
<dbReference type="Proteomes" id="UP001652431">
    <property type="component" value="Unassembled WGS sequence"/>
</dbReference>
<organism evidence="1 2">
    <name type="scientific">Dorea acetigenes</name>
    <dbReference type="NCBI Taxonomy" id="2981787"/>
    <lineage>
        <taxon>Bacteria</taxon>
        <taxon>Bacillati</taxon>
        <taxon>Bacillota</taxon>
        <taxon>Clostridia</taxon>
        <taxon>Lachnospirales</taxon>
        <taxon>Lachnospiraceae</taxon>
        <taxon>Dorea</taxon>
    </lineage>
</organism>
<comment type="caution">
    <text evidence="1">The sequence shown here is derived from an EMBL/GenBank/DDBJ whole genome shotgun (WGS) entry which is preliminary data.</text>
</comment>
<evidence type="ECO:0000313" key="1">
    <source>
        <dbReference type="EMBL" id="MCU6686069.1"/>
    </source>
</evidence>
<accession>A0ABT2RKY7</accession>
<evidence type="ECO:0000313" key="2">
    <source>
        <dbReference type="Proteomes" id="UP001652431"/>
    </source>
</evidence>
<protein>
    <submittedName>
        <fullName evidence="1">Uncharacterized protein</fullName>
    </submittedName>
</protein>
<reference evidence="1 2" key="1">
    <citation type="journal article" date="2021" name="ISME Commun">
        <title>Automated analysis of genomic sequences facilitates high-throughput and comprehensive description of bacteria.</title>
        <authorList>
            <person name="Hitch T.C.A."/>
        </authorList>
    </citation>
    <scope>NUCLEOTIDE SEQUENCE [LARGE SCALE GENOMIC DNA]</scope>
    <source>
        <strain evidence="1 2">Sanger_03</strain>
    </source>
</reference>
<gene>
    <name evidence="1" type="ORF">OCV99_05770</name>
</gene>
<proteinExistence type="predicted"/>
<keyword evidence="2" id="KW-1185">Reference proteome</keyword>
<name>A0ABT2RKY7_9FIRM</name>